<keyword evidence="1" id="KW-0472">Membrane</keyword>
<keyword evidence="3" id="KW-1185">Reference proteome</keyword>
<dbReference type="Pfam" id="PF11292">
    <property type="entry name" value="DUF3093"/>
    <property type="match status" value="1"/>
</dbReference>
<dbReference type="InterPro" id="IPR021443">
    <property type="entry name" value="DUF3093"/>
</dbReference>
<dbReference type="AlphaFoldDB" id="A0A4Q7LJH2"/>
<reference evidence="2 3" key="1">
    <citation type="journal article" date="2015" name="Stand. Genomic Sci.">
        <title>Genomic Encyclopedia of Bacterial and Archaeal Type Strains, Phase III: the genomes of soil and plant-associated and newly described type strains.</title>
        <authorList>
            <person name="Whitman W.B."/>
            <person name="Woyke T."/>
            <person name="Klenk H.P."/>
            <person name="Zhou Y."/>
            <person name="Lilburn T.G."/>
            <person name="Beck B.J."/>
            <person name="De Vos P."/>
            <person name="Vandamme P."/>
            <person name="Eisen J.A."/>
            <person name="Garrity G."/>
            <person name="Hugenholtz P."/>
            <person name="Kyrpides N.C."/>
        </authorList>
    </citation>
    <scope>NUCLEOTIDE SEQUENCE [LARGE SCALE GENOMIC DNA]</scope>
    <source>
        <strain evidence="2 3">CV2</strain>
    </source>
</reference>
<gene>
    <name evidence="2" type="ORF">EV141_2288</name>
</gene>
<comment type="caution">
    <text evidence="2">The sequence shown here is derived from an EMBL/GenBank/DDBJ whole genome shotgun (WGS) entry which is preliminary data.</text>
</comment>
<feature type="transmembrane region" description="Helical" evidence="1">
    <location>
        <begin position="12"/>
        <end position="32"/>
    </location>
</feature>
<dbReference type="RefSeq" id="WP_130486072.1">
    <property type="nucleotide sequence ID" value="NZ_SGWW01000005.1"/>
</dbReference>
<dbReference type="OrthoDB" id="3217020at2"/>
<sequence>MELFRERLWPALWWYPIVLLIVPATLLIFAAIDLLAGVVTAAVLVAGALGLLIGSAPTIRIADGTLTAGRARIPVELTGDARGASGEEARAERGVRLDARAWLLLRGDVGPVVRVEITDPDDPTPYWLVSTRRPDELVAALSAAKASV</sequence>
<keyword evidence="1" id="KW-1133">Transmembrane helix</keyword>
<organism evidence="2 3">
    <name type="scientific">Microcella putealis</name>
    <dbReference type="NCBI Taxonomy" id="337005"/>
    <lineage>
        <taxon>Bacteria</taxon>
        <taxon>Bacillati</taxon>
        <taxon>Actinomycetota</taxon>
        <taxon>Actinomycetes</taxon>
        <taxon>Micrococcales</taxon>
        <taxon>Microbacteriaceae</taxon>
        <taxon>Microcella</taxon>
    </lineage>
</organism>
<accession>A0A4Q7LJH2</accession>
<evidence type="ECO:0000313" key="3">
    <source>
        <dbReference type="Proteomes" id="UP000293519"/>
    </source>
</evidence>
<dbReference type="EMBL" id="SGWW01000005">
    <property type="protein sequence ID" value="RZS54291.1"/>
    <property type="molecule type" value="Genomic_DNA"/>
</dbReference>
<protein>
    <submittedName>
        <fullName evidence="2">DUF3093 family protein</fullName>
    </submittedName>
</protein>
<keyword evidence="1" id="KW-0812">Transmembrane</keyword>
<dbReference type="Proteomes" id="UP000293519">
    <property type="component" value="Unassembled WGS sequence"/>
</dbReference>
<proteinExistence type="predicted"/>
<name>A0A4Q7LJH2_9MICO</name>
<evidence type="ECO:0000313" key="2">
    <source>
        <dbReference type="EMBL" id="RZS54291.1"/>
    </source>
</evidence>
<evidence type="ECO:0000256" key="1">
    <source>
        <dbReference type="SAM" id="Phobius"/>
    </source>
</evidence>
<feature type="transmembrane region" description="Helical" evidence="1">
    <location>
        <begin position="38"/>
        <end position="62"/>
    </location>
</feature>